<feature type="transmembrane region" description="Helical" evidence="1">
    <location>
        <begin position="86"/>
        <end position="108"/>
    </location>
</feature>
<keyword evidence="1" id="KW-0472">Membrane</keyword>
<comment type="caution">
    <text evidence="2">The sequence shown here is derived from an EMBL/GenBank/DDBJ whole genome shotgun (WGS) entry which is preliminary data.</text>
</comment>
<keyword evidence="3" id="KW-1185">Reference proteome</keyword>
<keyword evidence="1" id="KW-1133">Transmembrane helix</keyword>
<feature type="transmembrane region" description="Helical" evidence="1">
    <location>
        <begin position="173"/>
        <end position="195"/>
    </location>
</feature>
<dbReference type="AlphaFoldDB" id="A0A852YKA4"/>
<gene>
    <name evidence="2" type="ORF">BJ979_002244</name>
</gene>
<feature type="transmembrane region" description="Helical" evidence="1">
    <location>
        <begin position="201"/>
        <end position="222"/>
    </location>
</feature>
<reference evidence="2 3" key="1">
    <citation type="submission" date="2020-07" db="EMBL/GenBank/DDBJ databases">
        <title>Sequencing the genomes of 1000 actinobacteria strains.</title>
        <authorList>
            <person name="Klenk H.-P."/>
        </authorList>
    </citation>
    <scope>NUCLEOTIDE SEQUENCE [LARGE SCALE GENOMIC DNA]</scope>
    <source>
        <strain evidence="2 3">DSM 23141</strain>
    </source>
</reference>
<keyword evidence="1" id="KW-0812">Transmembrane</keyword>
<name>A0A852YKA4_9MICO</name>
<protein>
    <submittedName>
        <fullName evidence="2">Uncharacterized protein</fullName>
    </submittedName>
</protein>
<accession>A0A852YKA4</accession>
<dbReference type="Proteomes" id="UP000553888">
    <property type="component" value="Unassembled WGS sequence"/>
</dbReference>
<proteinExistence type="predicted"/>
<evidence type="ECO:0000256" key="1">
    <source>
        <dbReference type="SAM" id="Phobius"/>
    </source>
</evidence>
<feature type="transmembrane region" description="Helical" evidence="1">
    <location>
        <begin position="120"/>
        <end position="143"/>
    </location>
</feature>
<dbReference type="RefSeq" id="WP_246286762.1">
    <property type="nucleotide sequence ID" value="NZ_JACBZY010000001.1"/>
</dbReference>
<evidence type="ECO:0000313" key="2">
    <source>
        <dbReference type="EMBL" id="NYG99618.1"/>
    </source>
</evidence>
<feature type="transmembrane region" description="Helical" evidence="1">
    <location>
        <begin position="149"/>
        <end position="166"/>
    </location>
</feature>
<feature type="transmembrane region" description="Helical" evidence="1">
    <location>
        <begin position="53"/>
        <end position="74"/>
    </location>
</feature>
<organism evidence="2 3">
    <name type="scientific">Schumannella luteola</name>
    <dbReference type="NCBI Taxonomy" id="472059"/>
    <lineage>
        <taxon>Bacteria</taxon>
        <taxon>Bacillati</taxon>
        <taxon>Actinomycetota</taxon>
        <taxon>Actinomycetes</taxon>
        <taxon>Micrococcales</taxon>
        <taxon>Microbacteriaceae</taxon>
        <taxon>Schumannella</taxon>
    </lineage>
</organism>
<dbReference type="EMBL" id="JACBZY010000001">
    <property type="protein sequence ID" value="NYG99618.1"/>
    <property type="molecule type" value="Genomic_DNA"/>
</dbReference>
<sequence length="430" mass="44688">MSMKRTGGSTAGAGGIESIVPEENTLGIVVGRAGRAVVGTARRLTRPGSPHRASLGTTFLGFGAAVVVGLRSIYGLTEFLGSWGTYPQPIIALLAWIVLLAAFAAVIVTERVVGDRLPTWMFVLFLAGVAAAVALDLTATWGFSDLGGHATAAAVAGMGMLLVVGLRGRAEVIWATSALAAVLIIAIFLGTPIAAENWADQVYLLAGAVLPAVIGIAVVEGFREMVQTELDRSLVQSTVSAPRFAVGMLASEELARLDLAAEELLDGVAEGRTRLPLSPRSASVAASLATELRLHLIEGRRETWLYHAVSESELLGRAVTLIDKSGLAGLLDAAQRDGLLAAAWLLVNDTTKAAARSLTIEIGPVVGGAAAAVPGKISVPIVLTSAGVPRNRVDPSIWDALGRVGRYSDSTQDSSLRVDIDCLVDNPAEH</sequence>
<evidence type="ECO:0000313" key="3">
    <source>
        <dbReference type="Proteomes" id="UP000553888"/>
    </source>
</evidence>